<dbReference type="STRING" id="1079.BVIR_2282"/>
<comment type="function">
    <text evidence="5">Involved in urease metallocenter assembly. Binds nickel. Probably functions as a nickel donor during metallocenter assembly.</text>
</comment>
<evidence type="ECO:0000313" key="9">
    <source>
        <dbReference type="Proteomes" id="UP000065734"/>
    </source>
</evidence>
<evidence type="ECO:0000259" key="7">
    <source>
        <dbReference type="SMART" id="SM00988"/>
    </source>
</evidence>
<evidence type="ECO:0000256" key="2">
    <source>
        <dbReference type="ARBA" id="ARBA00022490"/>
    </source>
</evidence>
<evidence type="ECO:0000256" key="1">
    <source>
        <dbReference type="ARBA" id="ARBA00004496"/>
    </source>
</evidence>
<dbReference type="Pfam" id="PF02814">
    <property type="entry name" value="UreE_N"/>
    <property type="match status" value="1"/>
</dbReference>
<dbReference type="SUPFAM" id="SSF69737">
    <property type="entry name" value="Urease metallochaperone UreE, C-terminal domain"/>
    <property type="match status" value="1"/>
</dbReference>
<evidence type="ECO:0000313" key="8">
    <source>
        <dbReference type="EMBL" id="CUU42714.1"/>
    </source>
</evidence>
<sequence>MSLRAAHVVRRPAVRDERVVETVTLDHRARVCGDGRIKTDGGRELVLALGRTVLLADGDALKLDDGGLVKVVAAPERLFRVTANASARLLRLAWQLGGRHVAVEVGEDALFIPHDAALAELVRSQGGMAVAVERPFAPEPAHHDHHGHDHDAQSCGCASHGEDAPGHQHGRQPDHAHHHHGECGCGHKG</sequence>
<dbReference type="SMART" id="SM00988">
    <property type="entry name" value="UreE_N"/>
    <property type="match status" value="1"/>
</dbReference>
<protein>
    <recommendedName>
        <fullName evidence="5">Urease accessory protein UreE</fullName>
    </recommendedName>
</protein>
<dbReference type="InterPro" id="IPR012406">
    <property type="entry name" value="UreE"/>
</dbReference>
<dbReference type="GO" id="GO:0005737">
    <property type="term" value="C:cytoplasm"/>
    <property type="evidence" value="ECO:0007669"/>
    <property type="project" value="UniProtKB-SubCell"/>
</dbReference>
<feature type="compositionally biased region" description="Basic and acidic residues" evidence="6">
    <location>
        <begin position="160"/>
        <end position="175"/>
    </location>
</feature>
<keyword evidence="4 5" id="KW-0143">Chaperone</keyword>
<dbReference type="RefSeq" id="WP_055037719.1">
    <property type="nucleotide sequence ID" value="NZ_AP014854.2"/>
</dbReference>
<dbReference type="GO" id="GO:0065003">
    <property type="term" value="P:protein-containing complex assembly"/>
    <property type="evidence" value="ECO:0007669"/>
    <property type="project" value="InterPro"/>
</dbReference>
<accession>A0A0P0JMX5</accession>
<evidence type="ECO:0000256" key="4">
    <source>
        <dbReference type="ARBA" id="ARBA00023186"/>
    </source>
</evidence>
<dbReference type="Proteomes" id="UP000065734">
    <property type="component" value="Chromosome I"/>
</dbReference>
<dbReference type="SUPFAM" id="SSF69287">
    <property type="entry name" value="Urease metallochaperone UreE, N-terminal domain"/>
    <property type="match status" value="1"/>
</dbReference>
<feature type="domain" description="UreE urease accessory N-terminal" evidence="7">
    <location>
        <begin position="4"/>
        <end position="69"/>
    </location>
</feature>
<dbReference type="Pfam" id="PF05194">
    <property type="entry name" value="UreE_C"/>
    <property type="match status" value="1"/>
</dbReference>
<dbReference type="InterPro" id="IPR036118">
    <property type="entry name" value="UreE_N_sf"/>
</dbReference>
<keyword evidence="9" id="KW-1185">Reference proteome</keyword>
<evidence type="ECO:0000256" key="6">
    <source>
        <dbReference type="SAM" id="MobiDB-lite"/>
    </source>
</evidence>
<dbReference type="InterPro" id="IPR004029">
    <property type="entry name" value="UreE_N"/>
</dbReference>
<feature type="compositionally biased region" description="Basic and acidic residues" evidence="6">
    <location>
        <begin position="140"/>
        <end position="152"/>
    </location>
</feature>
<keyword evidence="2 5" id="KW-0963">Cytoplasm</keyword>
<evidence type="ECO:0000256" key="5">
    <source>
        <dbReference type="HAMAP-Rule" id="MF_00822"/>
    </source>
</evidence>
<dbReference type="AlphaFoldDB" id="A0A0P0JMX5"/>
<dbReference type="GO" id="GO:0019627">
    <property type="term" value="P:urea metabolic process"/>
    <property type="evidence" value="ECO:0007669"/>
    <property type="project" value="InterPro"/>
</dbReference>
<proteinExistence type="inferred from homology"/>
<organism evidence="8 9">
    <name type="scientific">Blastochloris viridis</name>
    <name type="common">Rhodopseudomonas viridis</name>
    <dbReference type="NCBI Taxonomy" id="1079"/>
    <lineage>
        <taxon>Bacteria</taxon>
        <taxon>Pseudomonadati</taxon>
        <taxon>Pseudomonadota</taxon>
        <taxon>Alphaproteobacteria</taxon>
        <taxon>Hyphomicrobiales</taxon>
        <taxon>Blastochloridaceae</taxon>
        <taxon>Blastochloris</taxon>
    </lineage>
</organism>
<dbReference type="HAMAP" id="MF_00822">
    <property type="entry name" value="UreE"/>
    <property type="match status" value="1"/>
</dbReference>
<dbReference type="OrthoDB" id="9802215at2"/>
<name>A0A0P0JMX5_BLAVI</name>
<dbReference type="KEGG" id="bvr:BVIR_2282"/>
<feature type="region of interest" description="Disordered" evidence="6">
    <location>
        <begin position="138"/>
        <end position="189"/>
    </location>
</feature>
<dbReference type="GO" id="GO:0051082">
    <property type="term" value="F:unfolded protein binding"/>
    <property type="evidence" value="ECO:0007669"/>
    <property type="project" value="UniProtKB-UniRule"/>
</dbReference>
<comment type="subcellular location">
    <subcellularLocation>
        <location evidence="1 5">Cytoplasm</location>
    </subcellularLocation>
</comment>
<dbReference type="GO" id="GO:0006457">
    <property type="term" value="P:protein folding"/>
    <property type="evidence" value="ECO:0007669"/>
    <property type="project" value="InterPro"/>
</dbReference>
<gene>
    <name evidence="8" type="primary">ureE1</name>
    <name evidence="5" type="synonym">ureE</name>
    <name evidence="8" type="ORF">BVIRIDIS_17280</name>
</gene>
<dbReference type="Gene3D" id="2.60.260.20">
    <property type="entry name" value="Urease metallochaperone UreE, N-terminal domain"/>
    <property type="match status" value="1"/>
</dbReference>
<dbReference type="InterPro" id="IPR007864">
    <property type="entry name" value="UreE_C_dom"/>
</dbReference>
<comment type="similarity">
    <text evidence="5">Belongs to the UreE family.</text>
</comment>
<dbReference type="Gene3D" id="3.30.70.790">
    <property type="entry name" value="UreE, C-terminal domain"/>
    <property type="match status" value="1"/>
</dbReference>
<evidence type="ECO:0000256" key="3">
    <source>
        <dbReference type="ARBA" id="ARBA00022596"/>
    </source>
</evidence>
<keyword evidence="3 5" id="KW-0533">Nickel</keyword>
<reference evidence="9" key="1">
    <citation type="journal article" date="2016" name="Genome Announc.">
        <title>Revised genome sequence of the purple photosynthetic bacterium Blastochloris viridis.</title>
        <authorList>
            <person name="Liu L.N."/>
            <person name="Faulkner M."/>
            <person name="Liu X."/>
            <person name="Huang F."/>
            <person name="Darby A.C."/>
            <person name="Hall N."/>
        </authorList>
    </citation>
    <scope>NUCLEOTIDE SEQUENCE [LARGE SCALE GENOMIC DNA]</scope>
    <source>
        <strain evidence="9">ATCC 19567 / DSM 133 / F</strain>
    </source>
</reference>
<dbReference type="GO" id="GO:0016151">
    <property type="term" value="F:nickel cation binding"/>
    <property type="evidence" value="ECO:0007669"/>
    <property type="project" value="UniProtKB-UniRule"/>
</dbReference>
<dbReference type="EMBL" id="LN907867">
    <property type="protein sequence ID" value="CUU42714.1"/>
    <property type="molecule type" value="Genomic_DNA"/>
</dbReference>